<accession>A0ABS9D4K3</accession>
<gene>
    <name evidence="3" type="ORF">L0668_06965</name>
</gene>
<dbReference type="PROSITE" id="PS50914">
    <property type="entry name" value="BON"/>
    <property type="match status" value="2"/>
</dbReference>
<name>A0ABS9D4K3_9ALTE</name>
<organism evidence="3 4">
    <name type="scientific">Paraglaciecola algarum</name>
    <dbReference type="NCBI Taxonomy" id="3050085"/>
    <lineage>
        <taxon>Bacteria</taxon>
        <taxon>Pseudomonadati</taxon>
        <taxon>Pseudomonadota</taxon>
        <taxon>Gammaproteobacteria</taxon>
        <taxon>Alteromonadales</taxon>
        <taxon>Alteromonadaceae</taxon>
        <taxon>Paraglaciecola</taxon>
    </lineage>
</organism>
<dbReference type="Gene3D" id="3.30.1340.30">
    <property type="match status" value="2"/>
</dbReference>
<dbReference type="InterPro" id="IPR007055">
    <property type="entry name" value="BON_dom"/>
</dbReference>
<dbReference type="PANTHER" id="PTHR34606:SF15">
    <property type="entry name" value="BON DOMAIN-CONTAINING PROTEIN"/>
    <property type="match status" value="1"/>
</dbReference>
<feature type="domain" description="BON" evidence="2">
    <location>
        <begin position="32"/>
        <end position="100"/>
    </location>
</feature>
<comment type="caution">
    <text evidence="3">The sequence shown here is derived from an EMBL/GenBank/DDBJ whole genome shotgun (WGS) entry which is preliminary data.</text>
</comment>
<sequence>MKRSTLSLLVAAVISTTSLNVNAQNNWQDSAKDAWIDGKAESTILFSTHLNSFDINTDVKNGVVTLTGKVETEVDKALAEELMLSLDGVQNVNNALTVLSKSDINNDSEIVQKLKDSKVETVVKTRLLFESEVDGLDINVEATNGVVTLEGKVDSEAQRKLAITIAKNTNDVEEVVNKLELVANS</sequence>
<proteinExistence type="predicted"/>
<reference evidence="3 4" key="1">
    <citation type="submission" date="2022-01" db="EMBL/GenBank/DDBJ databases">
        <title>Paraglaciecola sp. G1-23.</title>
        <authorList>
            <person name="Jin M.S."/>
            <person name="Han D.M."/>
            <person name="Kim H.M."/>
            <person name="Jeon C.O."/>
        </authorList>
    </citation>
    <scope>NUCLEOTIDE SEQUENCE [LARGE SCALE GENOMIC DNA]</scope>
    <source>
        <strain evidence="3 4">G1-23</strain>
    </source>
</reference>
<dbReference type="SMART" id="SM00749">
    <property type="entry name" value="BON"/>
    <property type="match status" value="1"/>
</dbReference>
<dbReference type="EMBL" id="JAKGAS010000003">
    <property type="protein sequence ID" value="MCF2947840.1"/>
    <property type="molecule type" value="Genomic_DNA"/>
</dbReference>
<dbReference type="InterPro" id="IPR014004">
    <property type="entry name" value="Transpt-assoc_nodulatn_dom_bac"/>
</dbReference>
<feature type="domain" description="BON" evidence="2">
    <location>
        <begin position="115"/>
        <end position="183"/>
    </location>
</feature>
<feature type="signal peptide" evidence="1">
    <location>
        <begin position="1"/>
        <end position="23"/>
    </location>
</feature>
<protein>
    <submittedName>
        <fullName evidence="3">BON domain-containing protein</fullName>
    </submittedName>
</protein>
<evidence type="ECO:0000313" key="3">
    <source>
        <dbReference type="EMBL" id="MCF2947840.1"/>
    </source>
</evidence>
<evidence type="ECO:0000313" key="4">
    <source>
        <dbReference type="Proteomes" id="UP001521137"/>
    </source>
</evidence>
<dbReference type="Pfam" id="PF04972">
    <property type="entry name" value="BON"/>
    <property type="match status" value="2"/>
</dbReference>
<dbReference type="Proteomes" id="UP001521137">
    <property type="component" value="Unassembled WGS sequence"/>
</dbReference>
<dbReference type="InterPro" id="IPR051686">
    <property type="entry name" value="Lipoprotein_DolP"/>
</dbReference>
<feature type="chain" id="PRO_5045365756" evidence="1">
    <location>
        <begin position="24"/>
        <end position="185"/>
    </location>
</feature>
<dbReference type="PANTHER" id="PTHR34606">
    <property type="entry name" value="BON DOMAIN-CONTAINING PROTEIN"/>
    <property type="match status" value="1"/>
</dbReference>
<keyword evidence="1" id="KW-0732">Signal</keyword>
<keyword evidence="4" id="KW-1185">Reference proteome</keyword>
<dbReference type="RefSeq" id="WP_235311373.1">
    <property type="nucleotide sequence ID" value="NZ_JAKGAS010000003.1"/>
</dbReference>
<evidence type="ECO:0000256" key="1">
    <source>
        <dbReference type="SAM" id="SignalP"/>
    </source>
</evidence>
<evidence type="ECO:0000259" key="2">
    <source>
        <dbReference type="PROSITE" id="PS50914"/>
    </source>
</evidence>